<comment type="cofactor">
    <cofactor evidence="1">
        <name>FAD</name>
        <dbReference type="ChEBI" id="CHEBI:57692"/>
    </cofactor>
</comment>
<gene>
    <name evidence="7" type="ORF">BEK98_19540</name>
</gene>
<evidence type="ECO:0000313" key="7">
    <source>
        <dbReference type="EMBL" id="OXY94376.1"/>
    </source>
</evidence>
<dbReference type="InterPro" id="IPR007867">
    <property type="entry name" value="GMC_OxRtase_C"/>
</dbReference>
<dbReference type="InterPro" id="IPR036188">
    <property type="entry name" value="FAD/NAD-bd_sf"/>
</dbReference>
<dbReference type="PANTHER" id="PTHR42784:SF1">
    <property type="entry name" value="PYRANOSE 2-OXIDASE"/>
    <property type="match status" value="1"/>
</dbReference>
<dbReference type="Proteomes" id="UP000215483">
    <property type="component" value="Unassembled WGS sequence"/>
</dbReference>
<protein>
    <recommendedName>
        <fullName evidence="6">Glucose-methanol-choline oxidoreductase C-terminal domain-containing protein</fullName>
    </recommendedName>
</protein>
<dbReference type="GO" id="GO:0016614">
    <property type="term" value="F:oxidoreductase activity, acting on CH-OH group of donors"/>
    <property type="evidence" value="ECO:0007669"/>
    <property type="project" value="InterPro"/>
</dbReference>
<dbReference type="InterPro" id="IPR051473">
    <property type="entry name" value="P2Ox-like"/>
</dbReference>
<keyword evidence="3" id="KW-0285">Flavoprotein</keyword>
<dbReference type="Gene3D" id="3.50.50.60">
    <property type="entry name" value="FAD/NAD(P)-binding domain"/>
    <property type="match status" value="2"/>
</dbReference>
<evidence type="ECO:0000256" key="2">
    <source>
        <dbReference type="ARBA" id="ARBA00010790"/>
    </source>
</evidence>
<evidence type="ECO:0000313" key="8">
    <source>
        <dbReference type="Proteomes" id="UP000215483"/>
    </source>
</evidence>
<keyword evidence="5" id="KW-0560">Oxidoreductase</keyword>
<dbReference type="OrthoDB" id="9798604at2"/>
<evidence type="ECO:0000256" key="5">
    <source>
        <dbReference type="ARBA" id="ARBA00023002"/>
    </source>
</evidence>
<dbReference type="EMBL" id="MCGQ01000016">
    <property type="protein sequence ID" value="OXY94376.1"/>
    <property type="molecule type" value="Genomic_DNA"/>
</dbReference>
<accession>A0A233SFE2</accession>
<proteinExistence type="inferred from homology"/>
<evidence type="ECO:0000259" key="6">
    <source>
        <dbReference type="Pfam" id="PF05199"/>
    </source>
</evidence>
<sequence length="559" mass="61147">MLDVADAPRAVVPPVPADRDPVATYYCKTLKQVRDVAYDIVIVGGGAVGAAVLDRLMRRKKSAALRVLVFEKGSFLLPEHVQNLHPRYQRLMKDAVARPWRRATGTTFDLAPQIPYLGGRAQFWSTWIPRPSDEQMPEWPASVKVSLKRYWDSADAFLGAVKPSHMGEQFKVFQSELLKQLKAKLSGIGHFPNDIQAHGLEVPLASRATTSSLGYRKFSPVPVLIELAESYPGQVDLVTGCEVLEIRHSAPAAGEAGPVCRATEISTTQGVFRLGPRTDLVLANGIVEPTGLLLDSFADVLPPFAGTNLGGHVASWFSARVPRAAWQGLEGEGLQVACMYLRGRVENGGGQGARDFHIHLMGASNPSPDTAVPDLYRLIPDSFDQEFLQQLSDREHIGFLVHCLGEWRSRPKDVKGSRVYVEKGDTVLDLRPGETDLKLRTTMDQQAQQVVQRILANGLDASEITYWHPGENGMPGAWEAQIPPGRLKDALVHESGTLWLGESPAESVTTTDCRLHQVANVYVGGAATFPTSGSWNPTLAAVAMAQRLADHLLDRRKKG</sequence>
<dbReference type="SUPFAM" id="SSF51905">
    <property type="entry name" value="FAD/NAD(P)-binding domain"/>
    <property type="match status" value="1"/>
</dbReference>
<keyword evidence="8" id="KW-1185">Reference proteome</keyword>
<name>A0A233SFE2_STRDA</name>
<comment type="similarity">
    <text evidence="2">Belongs to the GMC oxidoreductase family.</text>
</comment>
<reference evidence="7 8" key="1">
    <citation type="submission" date="2016-07" db="EMBL/GenBank/DDBJ databases">
        <title>Draft genome of Streptomyces diastatochromogenes.</title>
        <authorList>
            <person name="Podduturi R."/>
            <person name="Lukassen M.B."/>
            <person name="Clausen N."/>
            <person name="Nielsen J.L."/>
            <person name="Jorgensen N.O."/>
        </authorList>
    </citation>
    <scope>NUCLEOTIDE SEQUENCE [LARGE SCALE GENOMIC DNA]</scope>
    <source>
        <strain evidence="7 8">DSM 40608</strain>
    </source>
</reference>
<comment type="caution">
    <text evidence="7">The sequence shown here is derived from an EMBL/GenBank/DDBJ whole genome shotgun (WGS) entry which is preliminary data.</text>
</comment>
<dbReference type="Pfam" id="PF05199">
    <property type="entry name" value="GMC_oxred_C"/>
    <property type="match status" value="1"/>
</dbReference>
<evidence type="ECO:0000256" key="1">
    <source>
        <dbReference type="ARBA" id="ARBA00001974"/>
    </source>
</evidence>
<feature type="domain" description="Glucose-methanol-choline oxidoreductase C-terminal" evidence="6">
    <location>
        <begin position="446"/>
        <end position="545"/>
    </location>
</feature>
<dbReference type="AlphaFoldDB" id="A0A233SFE2"/>
<dbReference type="PANTHER" id="PTHR42784">
    <property type="entry name" value="PYRANOSE 2-OXIDASE"/>
    <property type="match status" value="1"/>
</dbReference>
<evidence type="ECO:0000256" key="3">
    <source>
        <dbReference type="ARBA" id="ARBA00022630"/>
    </source>
</evidence>
<evidence type="ECO:0000256" key="4">
    <source>
        <dbReference type="ARBA" id="ARBA00022827"/>
    </source>
</evidence>
<keyword evidence="4" id="KW-0274">FAD</keyword>
<organism evidence="7 8">
    <name type="scientific">Streptomyces diastatochromogenes</name>
    <dbReference type="NCBI Taxonomy" id="42236"/>
    <lineage>
        <taxon>Bacteria</taxon>
        <taxon>Bacillati</taxon>
        <taxon>Actinomycetota</taxon>
        <taxon>Actinomycetes</taxon>
        <taxon>Kitasatosporales</taxon>
        <taxon>Streptomycetaceae</taxon>
        <taxon>Streptomyces</taxon>
    </lineage>
</organism>